<evidence type="ECO:0000313" key="3">
    <source>
        <dbReference type="Proteomes" id="UP000248724"/>
    </source>
</evidence>
<proteinExistence type="predicted"/>
<organism evidence="2 3">
    <name type="scientific">Candidatus Aeolococcus gillhamiae</name>
    <dbReference type="NCBI Taxonomy" id="3127015"/>
    <lineage>
        <taxon>Bacteria</taxon>
        <taxon>Bacillati</taxon>
        <taxon>Candidatus Dormiibacterota</taxon>
        <taxon>Candidatus Dormibacteria</taxon>
        <taxon>Candidatus Aeolococcales</taxon>
        <taxon>Candidatus Aeolococcaceae</taxon>
        <taxon>Candidatus Aeolococcus</taxon>
    </lineage>
</organism>
<reference evidence="2 3" key="1">
    <citation type="journal article" date="2017" name="Nature">
        <title>Atmospheric trace gases support primary production in Antarctic desert surface soil.</title>
        <authorList>
            <person name="Ji M."/>
            <person name="Greening C."/>
            <person name="Vanwonterghem I."/>
            <person name="Carere C.R."/>
            <person name="Bay S.K."/>
            <person name="Steen J.A."/>
            <person name="Montgomery K."/>
            <person name="Lines T."/>
            <person name="Beardall J."/>
            <person name="van Dorst J."/>
            <person name="Snape I."/>
            <person name="Stott M.B."/>
            <person name="Hugenholtz P."/>
            <person name="Ferrari B.C."/>
        </authorList>
    </citation>
    <scope>NUCLEOTIDE SEQUENCE [LARGE SCALE GENOMIC DNA]</scope>
    <source>
        <strain evidence="2">RRmetagenome_bin12</strain>
    </source>
</reference>
<comment type="caution">
    <text evidence="2">The sequence shown here is derived from an EMBL/GenBank/DDBJ whole genome shotgun (WGS) entry which is preliminary data.</text>
</comment>
<dbReference type="AlphaFoldDB" id="A0A2W6AA41"/>
<dbReference type="EMBL" id="QHBU01000153">
    <property type="protein sequence ID" value="PZR80384.1"/>
    <property type="molecule type" value="Genomic_DNA"/>
</dbReference>
<feature type="region of interest" description="Disordered" evidence="1">
    <location>
        <begin position="94"/>
        <end position="114"/>
    </location>
</feature>
<accession>A0A2W6AA41</accession>
<name>A0A2W6AA41_9BACT</name>
<sequence length="114" mass="12373">MVPGTQVVLKFFQGDPPILPSRQGRFESELSRRFALSGLANDVDDSVPLAARKESDSVVLNATDAIGLADGLLKNEIAVVARVDIDLLLDHVGSGEDAQPERRDGASRKYRSFH</sequence>
<dbReference type="Proteomes" id="UP000248724">
    <property type="component" value="Unassembled WGS sequence"/>
</dbReference>
<evidence type="ECO:0000313" key="2">
    <source>
        <dbReference type="EMBL" id="PZR80384.1"/>
    </source>
</evidence>
<protein>
    <submittedName>
        <fullName evidence="2">Uncharacterized protein</fullName>
    </submittedName>
</protein>
<gene>
    <name evidence="2" type="ORF">DLM65_08075</name>
</gene>
<evidence type="ECO:0000256" key="1">
    <source>
        <dbReference type="SAM" id="MobiDB-lite"/>
    </source>
</evidence>